<dbReference type="PANTHER" id="PTHR32468">
    <property type="entry name" value="CATION/H + ANTIPORTER"/>
    <property type="match status" value="1"/>
</dbReference>
<evidence type="ECO:0000259" key="11">
    <source>
        <dbReference type="Pfam" id="PF00999"/>
    </source>
</evidence>
<keyword evidence="6 10" id="KW-1133">Transmembrane helix</keyword>
<keyword evidence="4 10" id="KW-0812">Transmembrane</keyword>
<dbReference type="Pfam" id="PF00999">
    <property type="entry name" value="Na_H_Exchanger"/>
    <property type="match status" value="1"/>
</dbReference>
<evidence type="ECO:0000256" key="3">
    <source>
        <dbReference type="ARBA" id="ARBA00022538"/>
    </source>
</evidence>
<keyword evidence="7" id="KW-0406">Ion transport</keyword>
<reference evidence="12 13" key="1">
    <citation type="journal article" date="2023" name="Plants (Basel)">
        <title>Bridging the Gap: Combining Genomics and Transcriptomics Approaches to Understand Stylosanthes scabra, an Orphan Legume from the Brazilian Caatinga.</title>
        <authorList>
            <person name="Ferreira-Neto J.R.C."/>
            <person name="da Silva M.D."/>
            <person name="Binneck E."/>
            <person name="de Melo N.F."/>
            <person name="da Silva R.H."/>
            <person name="de Melo A.L.T.M."/>
            <person name="Pandolfi V."/>
            <person name="Bustamante F.O."/>
            <person name="Brasileiro-Vidal A.C."/>
            <person name="Benko-Iseppon A.M."/>
        </authorList>
    </citation>
    <scope>NUCLEOTIDE SEQUENCE [LARGE SCALE GENOMIC DNA]</scope>
    <source>
        <tissue evidence="12">Leaves</tissue>
    </source>
</reference>
<comment type="caution">
    <text evidence="12">The sequence shown here is derived from an EMBL/GenBank/DDBJ whole genome shotgun (WGS) entry which is preliminary data.</text>
</comment>
<keyword evidence="2" id="KW-0813">Transport</keyword>
<evidence type="ECO:0000256" key="10">
    <source>
        <dbReference type="SAM" id="Phobius"/>
    </source>
</evidence>
<feature type="transmembrane region" description="Helical" evidence="10">
    <location>
        <begin position="261"/>
        <end position="279"/>
    </location>
</feature>
<sequence>MTRIFPTYNHHHVLRSRILLQESFKDNVDDSNEDFTTSFSLTCQTVQEFRPRGIFNGDGSILTTSTFSLLMLHLILVFVVTRILRMLFKPLKQPKLISQILGGIILGPSVMGRSGWFQRNVMPDTAQFLVNNLGIMGFMFFFFIYGVKCDPTLLKKSGKLHLYTALVGISIPSVLTFLVSLYMRKNMDKELSRIASMGVISAYFGITTFPVLHNILKDLNLLNSHVGRMALSMALIGDVLGTCSIVIFEAAKHGETGAKNAIWYTISLVMVFMFMMFCVRPMMMWIHNNTPEGHPVEQSYVVVILLGVFVLGFVTDMSGMAIANGPLWLGLVIPDGPPLGATLVQKSKTIMTDFLLPFSFLMVGTHTDVFAMSASDWSRLAPLFFMVLTGYLTKFLSTWVATYYWQLPFREGLALSLIMSLRGQVELIVFVHFMDKKIVNIPGFTLLVLMTVALTATFTPLISTVYDPTRPYIVNQRRNIQHHLPDSKFSMVLCIQDDETINGLINVLDISNPNSTSPFIVHALRLFELVGRAYPLFIDHDKQEMPSKYQWTHTINVLQRYQELKGEFLKLKLFTVVSPTKTMFQDICLVALENEASLIILPFKKHNVYKKGISVQTMNSQVLNHAPCSIAIFVDKGNDTSNLIETISNVAAAPSSFRRSGQQFALLFLGGADAREALVYADIMLAANQDVTLTVIRFLSDSYVGDKEREKKLDDGIVTWFWVKNERNNRVVYREVVVKNGEETIASIQSMSHSNNDDEGYDLWIVGRKQGINPVLLTGLSEWSESESEELGLIGDYISSKDFPSSGSVLVIHQQIVRG</sequence>
<organism evidence="12 13">
    <name type="scientific">Stylosanthes scabra</name>
    <dbReference type="NCBI Taxonomy" id="79078"/>
    <lineage>
        <taxon>Eukaryota</taxon>
        <taxon>Viridiplantae</taxon>
        <taxon>Streptophyta</taxon>
        <taxon>Embryophyta</taxon>
        <taxon>Tracheophyta</taxon>
        <taxon>Spermatophyta</taxon>
        <taxon>Magnoliopsida</taxon>
        <taxon>eudicotyledons</taxon>
        <taxon>Gunneridae</taxon>
        <taxon>Pentapetalae</taxon>
        <taxon>rosids</taxon>
        <taxon>fabids</taxon>
        <taxon>Fabales</taxon>
        <taxon>Fabaceae</taxon>
        <taxon>Papilionoideae</taxon>
        <taxon>50 kb inversion clade</taxon>
        <taxon>dalbergioids sensu lato</taxon>
        <taxon>Dalbergieae</taxon>
        <taxon>Pterocarpus clade</taxon>
        <taxon>Stylosanthes</taxon>
    </lineage>
</organism>
<feature type="transmembrane region" description="Helical" evidence="10">
    <location>
        <begin position="61"/>
        <end position="84"/>
    </location>
</feature>
<evidence type="ECO:0000256" key="9">
    <source>
        <dbReference type="ARBA" id="ARBA00038341"/>
    </source>
</evidence>
<gene>
    <name evidence="12" type="ORF">PIB30_002406</name>
</gene>
<dbReference type="Proteomes" id="UP001341840">
    <property type="component" value="Unassembled WGS sequence"/>
</dbReference>
<protein>
    <recommendedName>
        <fullName evidence="11">Cation/H+ exchanger transmembrane domain-containing protein</fullName>
    </recommendedName>
</protein>
<feature type="transmembrane region" description="Helical" evidence="10">
    <location>
        <begin position="300"/>
        <end position="323"/>
    </location>
</feature>
<evidence type="ECO:0000256" key="2">
    <source>
        <dbReference type="ARBA" id="ARBA00022448"/>
    </source>
</evidence>
<name>A0ABU6W109_9FABA</name>
<evidence type="ECO:0000256" key="6">
    <source>
        <dbReference type="ARBA" id="ARBA00022989"/>
    </source>
</evidence>
<feature type="transmembrane region" description="Helical" evidence="10">
    <location>
        <begin position="412"/>
        <end position="434"/>
    </location>
</feature>
<evidence type="ECO:0000313" key="13">
    <source>
        <dbReference type="Proteomes" id="UP001341840"/>
    </source>
</evidence>
<keyword evidence="5" id="KW-0630">Potassium</keyword>
<feature type="transmembrane region" description="Helical" evidence="10">
    <location>
        <begin position="228"/>
        <end position="249"/>
    </location>
</feature>
<evidence type="ECO:0000256" key="5">
    <source>
        <dbReference type="ARBA" id="ARBA00022958"/>
    </source>
</evidence>
<proteinExistence type="inferred from homology"/>
<evidence type="ECO:0000256" key="1">
    <source>
        <dbReference type="ARBA" id="ARBA00004141"/>
    </source>
</evidence>
<keyword evidence="8 10" id="KW-0472">Membrane</keyword>
<dbReference type="PANTHER" id="PTHR32468:SF109">
    <property type="entry name" value="CATION_H(+) ANTIPORTER 24-RELATED"/>
    <property type="match status" value="1"/>
</dbReference>
<evidence type="ECO:0000256" key="4">
    <source>
        <dbReference type="ARBA" id="ARBA00022692"/>
    </source>
</evidence>
<feature type="transmembrane region" description="Helical" evidence="10">
    <location>
        <begin position="194"/>
        <end position="216"/>
    </location>
</feature>
<evidence type="ECO:0000313" key="12">
    <source>
        <dbReference type="EMBL" id="MED6179581.1"/>
    </source>
</evidence>
<feature type="transmembrane region" description="Helical" evidence="10">
    <location>
        <begin position="383"/>
        <end position="406"/>
    </location>
</feature>
<keyword evidence="3" id="KW-0633">Potassium transport</keyword>
<dbReference type="InterPro" id="IPR006153">
    <property type="entry name" value="Cation/H_exchanger_TM"/>
</dbReference>
<dbReference type="EMBL" id="JASCZI010181247">
    <property type="protein sequence ID" value="MED6179581.1"/>
    <property type="molecule type" value="Genomic_DNA"/>
</dbReference>
<comment type="subcellular location">
    <subcellularLocation>
        <location evidence="1">Membrane</location>
        <topology evidence="1">Multi-pass membrane protein</topology>
    </subcellularLocation>
</comment>
<dbReference type="Gene3D" id="1.20.1530.20">
    <property type="match status" value="1"/>
</dbReference>
<evidence type="ECO:0000256" key="7">
    <source>
        <dbReference type="ARBA" id="ARBA00023065"/>
    </source>
</evidence>
<feature type="transmembrane region" description="Helical" evidence="10">
    <location>
        <begin position="128"/>
        <end position="148"/>
    </location>
</feature>
<accession>A0ABU6W109</accession>
<evidence type="ECO:0000256" key="8">
    <source>
        <dbReference type="ARBA" id="ARBA00023136"/>
    </source>
</evidence>
<keyword evidence="13" id="KW-1185">Reference proteome</keyword>
<comment type="similarity">
    <text evidence="9">Belongs to the monovalent cation:proton antiporter 2 (CPA2) transporter (TC 2.A.37) family. CHX (TC 2.A.37.4) subfamily.</text>
</comment>
<dbReference type="InterPro" id="IPR038770">
    <property type="entry name" value="Na+/solute_symporter_sf"/>
</dbReference>
<feature type="transmembrane region" description="Helical" evidence="10">
    <location>
        <begin position="96"/>
        <end position="116"/>
    </location>
</feature>
<feature type="domain" description="Cation/H+ exchanger transmembrane" evidence="11">
    <location>
        <begin position="79"/>
        <end position="461"/>
    </location>
</feature>
<feature type="transmembrane region" description="Helical" evidence="10">
    <location>
        <begin position="446"/>
        <end position="466"/>
    </location>
</feature>
<dbReference type="InterPro" id="IPR050794">
    <property type="entry name" value="CPA2_transporter"/>
</dbReference>
<feature type="transmembrane region" description="Helical" evidence="10">
    <location>
        <begin position="160"/>
        <end position="182"/>
    </location>
</feature>